<proteinExistence type="predicted"/>
<dbReference type="PANTHER" id="PTHR41523">
    <property type="entry name" value="TWO-COMPONENT SYSTEM SENSOR PROTEIN"/>
    <property type="match status" value="1"/>
</dbReference>
<dbReference type="STRING" id="477690.SAMN05216474_2544"/>
<evidence type="ECO:0000256" key="4">
    <source>
        <dbReference type="ARBA" id="ARBA00022679"/>
    </source>
</evidence>
<sequence length="408" mass="46906">MLNQILNLGIHQVNGTFQVKRLRLINSLALLNITINLIGIVYLLFVEITSREQLFHSFFTFSIHFLFLYLNHKGKIKITYLLLRIFMVCSTLAIFLVYDLDLYTKILFGFGAFGFVNVISDSKKEIKIEALVFLLIISVGSYLQLSQWYTFIADYNYENNVTLQFASVFLIGLTLYYSFSLKTEAISYYNELEKAIETNHQQNRELQQTVEDKALLVTEINHRVKNNLELILSILELQLDKVKDSKTQRSLLVGISRIKSMASLHQLLNEKVDYTAVGIKPYLENLTSKILELHPEQQSLALETSLCNYNMHAQEALALGLIFNEVITNSIQHAKSSTGKNIFQLESKLTQSHFILSFKDNGNIQTLNFKENLGHKLIQLLTKQLQAELTREIDNGLKTTLKLKRKQP</sequence>
<evidence type="ECO:0000256" key="5">
    <source>
        <dbReference type="ARBA" id="ARBA00022741"/>
    </source>
</evidence>
<evidence type="ECO:0000313" key="11">
    <source>
        <dbReference type="EMBL" id="SFT82096.1"/>
    </source>
</evidence>
<feature type="coiled-coil region" evidence="8">
    <location>
        <begin position="189"/>
        <end position="245"/>
    </location>
</feature>
<feature type="transmembrane region" description="Helical" evidence="9">
    <location>
        <begin position="28"/>
        <end position="48"/>
    </location>
</feature>
<dbReference type="EMBL" id="FPAS01000004">
    <property type="protein sequence ID" value="SFT82096.1"/>
    <property type="molecule type" value="Genomic_DNA"/>
</dbReference>
<evidence type="ECO:0000256" key="9">
    <source>
        <dbReference type="SAM" id="Phobius"/>
    </source>
</evidence>
<keyword evidence="3" id="KW-0597">Phosphoprotein</keyword>
<feature type="transmembrane region" description="Helical" evidence="9">
    <location>
        <begin position="131"/>
        <end position="149"/>
    </location>
</feature>
<keyword evidence="6 11" id="KW-0418">Kinase</keyword>
<evidence type="ECO:0000256" key="2">
    <source>
        <dbReference type="ARBA" id="ARBA00012438"/>
    </source>
</evidence>
<dbReference type="PANTHER" id="PTHR41523:SF8">
    <property type="entry name" value="ETHYLENE RESPONSE SENSOR PROTEIN"/>
    <property type="match status" value="1"/>
</dbReference>
<keyword evidence="12" id="KW-1185">Reference proteome</keyword>
<keyword evidence="9" id="KW-0472">Membrane</keyword>
<dbReference type="GO" id="GO:0004673">
    <property type="term" value="F:protein histidine kinase activity"/>
    <property type="evidence" value="ECO:0007669"/>
    <property type="project" value="UniProtKB-EC"/>
</dbReference>
<keyword evidence="9" id="KW-1133">Transmembrane helix</keyword>
<feature type="transmembrane region" description="Helical" evidence="9">
    <location>
        <begin position="161"/>
        <end position="179"/>
    </location>
</feature>
<evidence type="ECO:0000259" key="10">
    <source>
        <dbReference type="Pfam" id="PF07568"/>
    </source>
</evidence>
<evidence type="ECO:0000256" key="3">
    <source>
        <dbReference type="ARBA" id="ARBA00022553"/>
    </source>
</evidence>
<keyword evidence="8" id="KW-0175">Coiled coil</keyword>
<dbReference type="AlphaFoldDB" id="A0A1I7B4J4"/>
<feature type="transmembrane region" description="Helical" evidence="9">
    <location>
        <begin position="54"/>
        <end position="71"/>
    </location>
</feature>
<dbReference type="Gene3D" id="3.30.450.20">
    <property type="entry name" value="PAS domain"/>
    <property type="match status" value="1"/>
</dbReference>
<dbReference type="Gene3D" id="3.30.565.10">
    <property type="entry name" value="Histidine kinase-like ATPase, C-terminal domain"/>
    <property type="match status" value="1"/>
</dbReference>
<dbReference type="GO" id="GO:0005524">
    <property type="term" value="F:ATP binding"/>
    <property type="evidence" value="ECO:0007669"/>
    <property type="project" value="UniProtKB-KW"/>
</dbReference>
<dbReference type="EC" id="2.7.13.3" evidence="2"/>
<dbReference type="Pfam" id="PF07568">
    <property type="entry name" value="HisKA_2"/>
    <property type="match status" value="1"/>
</dbReference>
<feature type="domain" description="Signal transduction histidine kinase subgroup 2 dimerisation and phosphoacceptor" evidence="10">
    <location>
        <begin position="219"/>
        <end position="293"/>
    </location>
</feature>
<organism evidence="11 12">
    <name type="scientific">Lishizhenia tianjinensis</name>
    <dbReference type="NCBI Taxonomy" id="477690"/>
    <lineage>
        <taxon>Bacteria</taxon>
        <taxon>Pseudomonadati</taxon>
        <taxon>Bacteroidota</taxon>
        <taxon>Flavobacteriia</taxon>
        <taxon>Flavobacteriales</taxon>
        <taxon>Crocinitomicaceae</taxon>
        <taxon>Lishizhenia</taxon>
    </lineage>
</organism>
<dbReference type="Proteomes" id="UP000236454">
    <property type="component" value="Unassembled WGS sequence"/>
</dbReference>
<keyword evidence="5" id="KW-0547">Nucleotide-binding</keyword>
<protein>
    <recommendedName>
        <fullName evidence="2">histidine kinase</fullName>
        <ecNumber evidence="2">2.7.13.3</ecNumber>
    </recommendedName>
</protein>
<accession>A0A1I7B4J4</accession>
<keyword evidence="4" id="KW-0808">Transferase</keyword>
<reference evidence="11 12" key="1">
    <citation type="submission" date="2016-10" db="EMBL/GenBank/DDBJ databases">
        <authorList>
            <person name="de Groot N.N."/>
        </authorList>
    </citation>
    <scope>NUCLEOTIDE SEQUENCE [LARGE SCALE GENOMIC DNA]</scope>
    <source>
        <strain evidence="11 12">CGMCC 1.7005</strain>
    </source>
</reference>
<feature type="transmembrane region" description="Helical" evidence="9">
    <location>
        <begin position="102"/>
        <end position="119"/>
    </location>
</feature>
<name>A0A1I7B4J4_9FLAO</name>
<keyword evidence="9" id="KW-0812">Transmembrane</keyword>
<dbReference type="InterPro" id="IPR011495">
    <property type="entry name" value="Sig_transdc_His_kin_sub2_dim/P"/>
</dbReference>
<comment type="catalytic activity">
    <reaction evidence="1">
        <text>ATP + protein L-histidine = ADP + protein N-phospho-L-histidine.</text>
        <dbReference type="EC" id="2.7.13.3"/>
    </reaction>
</comment>
<dbReference type="InterPro" id="IPR036890">
    <property type="entry name" value="HATPase_C_sf"/>
</dbReference>
<keyword evidence="7" id="KW-0067">ATP-binding</keyword>
<gene>
    <name evidence="11" type="ORF">SAMN05216474_2544</name>
</gene>
<evidence type="ECO:0000313" key="12">
    <source>
        <dbReference type="Proteomes" id="UP000236454"/>
    </source>
</evidence>
<feature type="transmembrane region" description="Helical" evidence="9">
    <location>
        <begin position="78"/>
        <end position="96"/>
    </location>
</feature>
<evidence type="ECO:0000256" key="8">
    <source>
        <dbReference type="SAM" id="Coils"/>
    </source>
</evidence>
<evidence type="ECO:0000256" key="6">
    <source>
        <dbReference type="ARBA" id="ARBA00022777"/>
    </source>
</evidence>
<evidence type="ECO:0000256" key="7">
    <source>
        <dbReference type="ARBA" id="ARBA00022840"/>
    </source>
</evidence>
<dbReference type="OrthoDB" id="9767435at2"/>
<evidence type="ECO:0000256" key="1">
    <source>
        <dbReference type="ARBA" id="ARBA00000085"/>
    </source>
</evidence>